<protein>
    <recommendedName>
        <fullName evidence="3">Zn(2)-C6 fungal-type domain-containing protein</fullName>
    </recommendedName>
</protein>
<dbReference type="CDD" id="cd00067">
    <property type="entry name" value="GAL4"/>
    <property type="match status" value="1"/>
</dbReference>
<evidence type="ECO:0000256" key="2">
    <source>
        <dbReference type="ARBA" id="ARBA00023242"/>
    </source>
</evidence>
<dbReference type="Pfam" id="PF00172">
    <property type="entry name" value="Zn_clus"/>
    <property type="match status" value="1"/>
</dbReference>
<gene>
    <name evidence="4" type="ORF">D9758_008583</name>
</gene>
<dbReference type="SMART" id="SM00066">
    <property type="entry name" value="GAL4"/>
    <property type="match status" value="1"/>
</dbReference>
<dbReference type="AlphaFoldDB" id="A0A8H5G5Z6"/>
<dbReference type="InterPro" id="IPR036864">
    <property type="entry name" value="Zn2-C6_fun-type_DNA-bd_sf"/>
</dbReference>
<dbReference type="InterPro" id="IPR050613">
    <property type="entry name" value="Sec_Metabolite_Reg"/>
</dbReference>
<proteinExistence type="predicted"/>
<dbReference type="OrthoDB" id="3364175at2759"/>
<evidence type="ECO:0000256" key="1">
    <source>
        <dbReference type="ARBA" id="ARBA00004123"/>
    </source>
</evidence>
<comment type="subcellular location">
    <subcellularLocation>
        <location evidence="1">Nucleus</location>
    </subcellularLocation>
</comment>
<keyword evidence="5" id="KW-1185">Reference proteome</keyword>
<evidence type="ECO:0000259" key="3">
    <source>
        <dbReference type="PROSITE" id="PS50048"/>
    </source>
</evidence>
<dbReference type="GO" id="GO:0005634">
    <property type="term" value="C:nucleus"/>
    <property type="evidence" value="ECO:0007669"/>
    <property type="project" value="UniProtKB-SubCell"/>
</dbReference>
<dbReference type="GO" id="GO:0000981">
    <property type="term" value="F:DNA-binding transcription factor activity, RNA polymerase II-specific"/>
    <property type="evidence" value="ECO:0007669"/>
    <property type="project" value="InterPro"/>
</dbReference>
<reference evidence="4 5" key="1">
    <citation type="journal article" date="2020" name="ISME J.">
        <title>Uncovering the hidden diversity of litter-decomposition mechanisms in mushroom-forming fungi.</title>
        <authorList>
            <person name="Floudas D."/>
            <person name="Bentzer J."/>
            <person name="Ahren D."/>
            <person name="Johansson T."/>
            <person name="Persson P."/>
            <person name="Tunlid A."/>
        </authorList>
    </citation>
    <scope>NUCLEOTIDE SEQUENCE [LARGE SCALE GENOMIC DNA]</scope>
    <source>
        <strain evidence="4 5">CBS 291.85</strain>
    </source>
</reference>
<dbReference type="InterPro" id="IPR001138">
    <property type="entry name" value="Zn2Cys6_DnaBD"/>
</dbReference>
<evidence type="ECO:0000313" key="4">
    <source>
        <dbReference type="EMBL" id="KAF5358795.1"/>
    </source>
</evidence>
<sequence length="361" mass="39247">MSDTRTCSRPIQSCFQCRKRKIKCNRAYPCAPCLLRGEGDAAPDVKASSSSKSTVETLDDVVHRVSVLEKTVKQLSAFLPSNVSPSDLDELNALKSLPTSEYRASEKSNSLAKSITMNGKDHGKLLCTIRSAYGTASSDEDVAMMLEDFAMGHRVNRSRATQDLDCEPVSQACLYPTPASQDGPALFGNYDHPILSFPHASSPTDGMSPVFGLTDGHPLSLLIDPAVNLTAKLVSLLPSEGHCRLLVQFYFDRLEWYSKVLHAPSFFSEADQLLNQIAMATPSASNPDPIPSALAHISLPFLSVYFMLNIGFTEATELGAKMYSAAQATSYVGDFFANHSLGALQSFILMGVYRQNVDDAE</sequence>
<dbReference type="PROSITE" id="PS50048">
    <property type="entry name" value="ZN2_CY6_FUNGAL_2"/>
    <property type="match status" value="1"/>
</dbReference>
<dbReference type="GO" id="GO:0008270">
    <property type="term" value="F:zinc ion binding"/>
    <property type="evidence" value="ECO:0007669"/>
    <property type="project" value="InterPro"/>
</dbReference>
<evidence type="ECO:0000313" key="5">
    <source>
        <dbReference type="Proteomes" id="UP000559256"/>
    </source>
</evidence>
<dbReference type="PANTHER" id="PTHR31001:SF76">
    <property type="entry name" value="ZN(2)-C6 FUNGAL-TYPE DOMAIN-CONTAINING PROTEIN"/>
    <property type="match status" value="1"/>
</dbReference>
<dbReference type="Proteomes" id="UP000559256">
    <property type="component" value="Unassembled WGS sequence"/>
</dbReference>
<dbReference type="Gene3D" id="4.10.240.10">
    <property type="entry name" value="Zn(2)-C6 fungal-type DNA-binding domain"/>
    <property type="match status" value="1"/>
</dbReference>
<feature type="domain" description="Zn(2)-C6 fungal-type" evidence="3">
    <location>
        <begin position="13"/>
        <end position="33"/>
    </location>
</feature>
<organism evidence="4 5">
    <name type="scientific">Tetrapyrgos nigripes</name>
    <dbReference type="NCBI Taxonomy" id="182062"/>
    <lineage>
        <taxon>Eukaryota</taxon>
        <taxon>Fungi</taxon>
        <taxon>Dikarya</taxon>
        <taxon>Basidiomycota</taxon>
        <taxon>Agaricomycotina</taxon>
        <taxon>Agaricomycetes</taxon>
        <taxon>Agaricomycetidae</taxon>
        <taxon>Agaricales</taxon>
        <taxon>Marasmiineae</taxon>
        <taxon>Marasmiaceae</taxon>
        <taxon>Tetrapyrgos</taxon>
    </lineage>
</organism>
<dbReference type="CDD" id="cd12148">
    <property type="entry name" value="fungal_TF_MHR"/>
    <property type="match status" value="1"/>
</dbReference>
<keyword evidence="2" id="KW-0539">Nucleus</keyword>
<dbReference type="PANTHER" id="PTHR31001">
    <property type="entry name" value="UNCHARACTERIZED TRANSCRIPTIONAL REGULATORY PROTEIN"/>
    <property type="match status" value="1"/>
</dbReference>
<accession>A0A8H5G5Z6</accession>
<name>A0A8H5G5Z6_9AGAR</name>
<dbReference type="EMBL" id="JAACJM010000048">
    <property type="protein sequence ID" value="KAF5358795.1"/>
    <property type="molecule type" value="Genomic_DNA"/>
</dbReference>
<dbReference type="SUPFAM" id="SSF57701">
    <property type="entry name" value="Zn2/Cys6 DNA-binding domain"/>
    <property type="match status" value="1"/>
</dbReference>
<comment type="caution">
    <text evidence="4">The sequence shown here is derived from an EMBL/GenBank/DDBJ whole genome shotgun (WGS) entry which is preliminary data.</text>
</comment>